<dbReference type="PANTHER" id="PTHR13864">
    <property type="entry name" value="T-CELL ACUTE LYMPHOCYTIC LEUKEMIA/STEM CELL LEUKEMIA-RELATED"/>
    <property type="match status" value="1"/>
</dbReference>
<feature type="compositionally biased region" description="Basic and acidic residues" evidence="4">
    <location>
        <begin position="61"/>
        <end position="77"/>
    </location>
</feature>
<feature type="compositionally biased region" description="Acidic residues" evidence="4">
    <location>
        <begin position="32"/>
        <end position="54"/>
    </location>
</feature>
<gene>
    <name evidence="6" type="ORF">AFUS01_LOCUS830</name>
</gene>
<comment type="caution">
    <text evidence="6">The sequence shown here is derived from an EMBL/GenBank/DDBJ whole genome shotgun (WGS) entry which is preliminary data.</text>
</comment>
<name>A0A8J2J2M4_9HEXA</name>
<keyword evidence="1" id="KW-0805">Transcription regulation</keyword>
<accession>A0A8J2J2M4</accession>
<feature type="domain" description="BHLH" evidence="5">
    <location>
        <begin position="136"/>
        <end position="188"/>
    </location>
</feature>
<organism evidence="6 7">
    <name type="scientific">Allacma fusca</name>
    <dbReference type="NCBI Taxonomy" id="39272"/>
    <lineage>
        <taxon>Eukaryota</taxon>
        <taxon>Metazoa</taxon>
        <taxon>Ecdysozoa</taxon>
        <taxon>Arthropoda</taxon>
        <taxon>Hexapoda</taxon>
        <taxon>Collembola</taxon>
        <taxon>Symphypleona</taxon>
        <taxon>Sminthuridae</taxon>
        <taxon>Allacma</taxon>
    </lineage>
</organism>
<evidence type="ECO:0000256" key="4">
    <source>
        <dbReference type="SAM" id="MobiDB-lite"/>
    </source>
</evidence>
<evidence type="ECO:0000256" key="2">
    <source>
        <dbReference type="ARBA" id="ARBA00023125"/>
    </source>
</evidence>
<dbReference type="InterPro" id="IPR040238">
    <property type="entry name" value="TAL-like"/>
</dbReference>
<feature type="compositionally biased region" description="Polar residues" evidence="4">
    <location>
        <begin position="268"/>
        <end position="281"/>
    </location>
</feature>
<proteinExistence type="predicted"/>
<dbReference type="GO" id="GO:0000978">
    <property type="term" value="F:RNA polymerase II cis-regulatory region sequence-specific DNA binding"/>
    <property type="evidence" value="ECO:0007669"/>
    <property type="project" value="TreeGrafter"/>
</dbReference>
<protein>
    <recommendedName>
        <fullName evidence="5">BHLH domain-containing protein</fullName>
    </recommendedName>
</protein>
<dbReference type="SMART" id="SM00353">
    <property type="entry name" value="HLH"/>
    <property type="match status" value="1"/>
</dbReference>
<evidence type="ECO:0000313" key="6">
    <source>
        <dbReference type="EMBL" id="CAG7653043.1"/>
    </source>
</evidence>
<evidence type="ECO:0000256" key="3">
    <source>
        <dbReference type="ARBA" id="ARBA00023163"/>
    </source>
</evidence>
<feature type="compositionally biased region" description="Basic and acidic residues" evidence="4">
    <location>
        <begin position="86"/>
        <end position="97"/>
    </location>
</feature>
<evidence type="ECO:0000259" key="5">
    <source>
        <dbReference type="PROSITE" id="PS50888"/>
    </source>
</evidence>
<keyword evidence="3" id="KW-0804">Transcription</keyword>
<dbReference type="GO" id="GO:0046983">
    <property type="term" value="F:protein dimerization activity"/>
    <property type="evidence" value="ECO:0007669"/>
    <property type="project" value="InterPro"/>
</dbReference>
<evidence type="ECO:0000256" key="1">
    <source>
        <dbReference type="ARBA" id="ARBA00023015"/>
    </source>
</evidence>
<evidence type="ECO:0000313" key="7">
    <source>
        <dbReference type="Proteomes" id="UP000708208"/>
    </source>
</evidence>
<dbReference type="InterPro" id="IPR011598">
    <property type="entry name" value="bHLH_dom"/>
</dbReference>
<feature type="region of interest" description="Disordered" evidence="4">
    <location>
        <begin position="1"/>
        <end position="97"/>
    </location>
</feature>
<feature type="compositionally biased region" description="Basic and acidic residues" evidence="4">
    <location>
        <begin position="285"/>
        <end position="294"/>
    </location>
</feature>
<keyword evidence="2" id="KW-0238">DNA-binding</keyword>
<dbReference type="AlphaFoldDB" id="A0A8J2J2M4"/>
<dbReference type="PANTHER" id="PTHR13864:SF15">
    <property type="entry name" value="T-CELL ACUTE LYMPHOCYTIC LEUKEMIA PROTEIN 1 HOMOLOG-RELATED"/>
    <property type="match status" value="1"/>
</dbReference>
<dbReference type="PROSITE" id="PS50888">
    <property type="entry name" value="BHLH"/>
    <property type="match status" value="1"/>
</dbReference>
<reference evidence="6" key="1">
    <citation type="submission" date="2021-06" db="EMBL/GenBank/DDBJ databases">
        <authorList>
            <person name="Hodson N. C."/>
            <person name="Mongue J. A."/>
            <person name="Jaron S. K."/>
        </authorList>
    </citation>
    <scope>NUCLEOTIDE SEQUENCE</scope>
</reference>
<dbReference type="EMBL" id="CAJVCH010004373">
    <property type="protein sequence ID" value="CAG7653043.1"/>
    <property type="molecule type" value="Genomic_DNA"/>
</dbReference>
<feature type="region of interest" description="Disordered" evidence="4">
    <location>
        <begin position="268"/>
        <end position="303"/>
    </location>
</feature>
<dbReference type="CDD" id="cd19708">
    <property type="entry name" value="bHLH_TS_dHLH3B_like"/>
    <property type="match status" value="1"/>
</dbReference>
<dbReference type="Proteomes" id="UP000708208">
    <property type="component" value="Unassembled WGS sequence"/>
</dbReference>
<dbReference type="OrthoDB" id="10069510at2759"/>
<dbReference type="GO" id="GO:0000981">
    <property type="term" value="F:DNA-binding transcription factor activity, RNA polymerase II-specific"/>
    <property type="evidence" value="ECO:0007669"/>
    <property type="project" value="InterPro"/>
</dbReference>
<keyword evidence="7" id="KW-1185">Reference proteome</keyword>
<dbReference type="Pfam" id="PF00010">
    <property type="entry name" value="HLH"/>
    <property type="match status" value="1"/>
</dbReference>
<dbReference type="FunFam" id="4.10.280.10:FF:000015">
    <property type="entry name" value="T-cell acute lymphocytic leukemia 1"/>
    <property type="match status" value="1"/>
</dbReference>
<sequence>MNNPKPKSMMGAKRMSYSQSSLALKTERDSELSSDIDLDESDDLDSEISFEADFDLTNSDQENRKSSELKLPTDGHNKGNNSIHSKSSEGHSESLEDGRGASYMHLSLHEDRFSSSSSSVKGCESNCTIERIGRHPRKVFTNTRERWRQQNVTGAFAELRRLVPTYPPDRKLSKNEILRLAIRYIRLLSSVLEWQDSHVQEKSTSSISRHSITSSQLHAFNFRIYYGDECDSHPLKHIVDAGENANSSTSLSSTCRRNGRERHWKVSTNGDSISVHPNNNPEFPVEVKRERDESGTSYATNSD</sequence>